<feature type="transmembrane region" description="Helical" evidence="7">
    <location>
        <begin position="1277"/>
        <end position="1298"/>
    </location>
</feature>
<dbReference type="Pfam" id="PF01490">
    <property type="entry name" value="Aa_trans"/>
    <property type="match status" value="1"/>
</dbReference>
<dbReference type="PANTHER" id="PTHR22950">
    <property type="entry name" value="AMINO ACID TRANSPORTER"/>
    <property type="match status" value="1"/>
</dbReference>
<protein>
    <submittedName>
        <fullName evidence="10">Uncharacterized protein LOC112465249</fullName>
    </submittedName>
</protein>
<keyword evidence="9" id="KW-1185">Reference proteome</keyword>
<dbReference type="InterPro" id="IPR013057">
    <property type="entry name" value="AA_transpt_TM"/>
</dbReference>
<dbReference type="GO" id="GO:0015179">
    <property type="term" value="F:L-amino acid transmembrane transporter activity"/>
    <property type="evidence" value="ECO:0007669"/>
    <property type="project" value="TreeGrafter"/>
</dbReference>
<feature type="compositionally biased region" description="Low complexity" evidence="6">
    <location>
        <begin position="626"/>
        <end position="639"/>
    </location>
</feature>
<evidence type="ECO:0000256" key="6">
    <source>
        <dbReference type="SAM" id="MobiDB-lite"/>
    </source>
</evidence>
<feature type="transmembrane region" description="Helical" evidence="7">
    <location>
        <begin position="1061"/>
        <end position="1081"/>
    </location>
</feature>
<feature type="transmembrane region" description="Helical" evidence="7">
    <location>
        <begin position="1101"/>
        <end position="1121"/>
    </location>
</feature>
<keyword evidence="5" id="KW-0175">Coiled coil</keyword>
<feature type="transmembrane region" description="Helical" evidence="7">
    <location>
        <begin position="1038"/>
        <end position="1054"/>
    </location>
</feature>
<feature type="coiled-coil region" evidence="5">
    <location>
        <begin position="314"/>
        <end position="362"/>
    </location>
</feature>
<dbReference type="PANTHER" id="PTHR22950:SF349">
    <property type="entry name" value="AMINO ACID TRANSPORTER TRANSMEMBRANE DOMAIN-CONTAINING PROTEIN"/>
    <property type="match status" value="1"/>
</dbReference>
<feature type="coiled-coil region" evidence="5">
    <location>
        <begin position="508"/>
        <end position="549"/>
    </location>
</feature>
<evidence type="ECO:0000256" key="3">
    <source>
        <dbReference type="ARBA" id="ARBA00022989"/>
    </source>
</evidence>
<dbReference type="RefSeq" id="XP_024888497.1">
    <property type="nucleotide sequence ID" value="XM_025032729.1"/>
</dbReference>
<dbReference type="CTD" id="41788"/>
<dbReference type="Proteomes" id="UP000504618">
    <property type="component" value="Unplaced"/>
</dbReference>
<name>A0A6J1R1J9_9HYME</name>
<feature type="transmembrane region" description="Helical" evidence="7">
    <location>
        <begin position="995"/>
        <end position="1018"/>
    </location>
</feature>
<evidence type="ECO:0000313" key="9">
    <source>
        <dbReference type="Proteomes" id="UP000504618"/>
    </source>
</evidence>
<dbReference type="GO" id="GO:0005774">
    <property type="term" value="C:vacuolar membrane"/>
    <property type="evidence" value="ECO:0007669"/>
    <property type="project" value="TreeGrafter"/>
</dbReference>
<dbReference type="OrthoDB" id="1684102at2759"/>
<accession>A0A6J1R1J9</accession>
<feature type="domain" description="Amino acid transporter transmembrane" evidence="8">
    <location>
        <begin position="910"/>
        <end position="1298"/>
    </location>
</feature>
<organism evidence="9 10">
    <name type="scientific">Temnothorax curvispinosus</name>
    <dbReference type="NCBI Taxonomy" id="300111"/>
    <lineage>
        <taxon>Eukaryota</taxon>
        <taxon>Metazoa</taxon>
        <taxon>Ecdysozoa</taxon>
        <taxon>Arthropoda</taxon>
        <taxon>Hexapoda</taxon>
        <taxon>Insecta</taxon>
        <taxon>Pterygota</taxon>
        <taxon>Neoptera</taxon>
        <taxon>Endopterygota</taxon>
        <taxon>Hymenoptera</taxon>
        <taxon>Apocrita</taxon>
        <taxon>Aculeata</taxon>
        <taxon>Formicoidea</taxon>
        <taxon>Formicidae</taxon>
        <taxon>Myrmicinae</taxon>
        <taxon>Temnothorax</taxon>
    </lineage>
</organism>
<feature type="compositionally biased region" description="Polar residues" evidence="6">
    <location>
        <begin position="748"/>
        <end position="763"/>
    </location>
</feature>
<feature type="compositionally biased region" description="Low complexity" evidence="6">
    <location>
        <begin position="716"/>
        <end position="741"/>
    </location>
</feature>
<feature type="compositionally biased region" description="Gly residues" evidence="6">
    <location>
        <begin position="158"/>
        <end position="173"/>
    </location>
</feature>
<dbReference type="GeneID" id="112465249"/>
<keyword evidence="2 7" id="KW-0812">Transmembrane</keyword>
<reference evidence="10" key="1">
    <citation type="submission" date="2025-08" db="UniProtKB">
        <authorList>
            <consortium name="RefSeq"/>
        </authorList>
    </citation>
    <scope>IDENTIFICATION</scope>
    <source>
        <tissue evidence="10">Whole body</tissue>
    </source>
</reference>
<evidence type="ECO:0000256" key="2">
    <source>
        <dbReference type="ARBA" id="ARBA00022692"/>
    </source>
</evidence>
<feature type="region of interest" description="Disordered" evidence="6">
    <location>
        <begin position="124"/>
        <end position="230"/>
    </location>
</feature>
<keyword evidence="3 7" id="KW-1133">Transmembrane helix</keyword>
<feature type="compositionally biased region" description="Low complexity" evidence="6">
    <location>
        <begin position="685"/>
        <end position="703"/>
    </location>
</feature>
<feature type="region of interest" description="Disordered" evidence="6">
    <location>
        <begin position="561"/>
        <end position="791"/>
    </location>
</feature>
<evidence type="ECO:0000259" key="8">
    <source>
        <dbReference type="Pfam" id="PF01490"/>
    </source>
</evidence>
<gene>
    <name evidence="10" type="primary">LOC112465249</name>
</gene>
<evidence type="ECO:0000256" key="7">
    <source>
        <dbReference type="SAM" id="Phobius"/>
    </source>
</evidence>
<feature type="transmembrane region" description="Helical" evidence="7">
    <location>
        <begin position="1133"/>
        <end position="1154"/>
    </location>
</feature>
<feature type="transmembrane region" description="Helical" evidence="7">
    <location>
        <begin position="1174"/>
        <end position="1198"/>
    </location>
</feature>
<comment type="subcellular location">
    <subcellularLocation>
        <location evidence="1">Membrane</location>
        <topology evidence="1">Multi-pass membrane protein</topology>
    </subcellularLocation>
</comment>
<evidence type="ECO:0000313" key="10">
    <source>
        <dbReference type="RefSeq" id="XP_024888497.1"/>
    </source>
</evidence>
<feature type="compositionally biased region" description="Basic and acidic residues" evidence="6">
    <location>
        <begin position="646"/>
        <end position="670"/>
    </location>
</feature>
<feature type="compositionally biased region" description="Low complexity" evidence="6">
    <location>
        <begin position="174"/>
        <end position="189"/>
    </location>
</feature>
<sequence>MSREFYVPCTPYVYQQCGSGSSGGGGSTEGVVVNVGASNGVGSGGSGGSGVGVGGMDCMPLRPGPFHYLISEQAKSLVALQELQNEVGALLEFRDLVIETFPNLRHKMAATASAGASVMSSTCTQSSHIPLPLSSPSSRRISEWEPGKIRRRVTRESSGGGGSGGSGSGGGGESSSSSLPRSRSNSHSGGTKNNCSATVQDSGFSTETSSKDSASTAIAPRASSPRPNALDEAEDELWNLLDVIHRKGIRLREEVECLQGRLESVATEELVSTDVLEAVRKITGLGNADRTIDRNVVDDGSVDRQQQDSRDPQVIALRREKEQLLDKVAELEAETISSRARAQELQTELAALSALKTGLEDRLRAGLTENASEILAPGVQRLQPIAPVISSPKNASVTSIKSKTSAFASVTGSPGNKAHKSRFRTRTIEKNVLLDVVGRNDEMRNVDIDVEANVNERRARLGALDSILVSPTRVTHVKDVDSKKIAAILREHSPLELQRHLITTTVHNQVLQKRLDEVKKSTETLSERLDKAREENDDLRFQLEERNIELEGTRARVRVLERLQQRPPTEADPEADLEQPRCEQSGLEPGSSTESARDHHPPVEIKPSPRRRPSRIPLPGNVSGKTSTTPTASVTATTPARPPSHGRNDSRESLKSLTRPPRDSSRDSHGGGKSLSKPRDSSRDSLGNKSLSKSGGNGSSNISVGGGGGNKETNRESSLNNRSLPRNNSSRDSLNKSSSLSRARDSLESNNNLGTSSPITGTVNAPPRRPPAPARRSHSLARVATSVDASENGKVRPIKQFFWSSWLKSPLSNGPNCTEPPSSWCSTNSSFRHSDSSLYPDSLNQETSSVTGSTRVEFIIGSPTRRFRTSSAWPHRYFDSIDSAATVPESLLTDEFPLRRGEALAEDFAVFMHLLKCAIGTGILFLPHAFRRTGYAMSIVCGIVAGTLSIHTAIIVVQCSQALCRRNRVPMLDFAETAQFSFQAGPERIRKYARLFGVVTNVIICFVHFQAVVIYILYVATSFQQVIEFFSGLELNPRVYIVIFFPFTCVLGFVPNLKYLAPFSIIGTVFLFLGVCIAFYYFLDDVPDPRRLDALTEVLPVPMYCAIFLFALHNMTLYLPLENTMRHPGHMPRLIVASTSLNTVIYLAFGFFGYNKYPDACDTVIKNLPMEETLAQVVKIAISLSVLFTVGLAYYVPISVLWPMIRSRIVTKNTLHHRFYEYSLRLGGIIGTTLLAIAVPQMVPLLGLFAALSISTIMLLIPILIETSTKWAEATRTMLVKNIAIFVVWLLILIFGTIESTWSIVREYSGTKQETC</sequence>
<feature type="compositionally biased region" description="Polar residues" evidence="6">
    <location>
        <begin position="190"/>
        <end position="216"/>
    </location>
</feature>
<evidence type="ECO:0000256" key="1">
    <source>
        <dbReference type="ARBA" id="ARBA00004141"/>
    </source>
</evidence>
<feature type="transmembrane region" description="Helical" evidence="7">
    <location>
        <begin position="935"/>
        <end position="957"/>
    </location>
</feature>
<evidence type="ECO:0000256" key="5">
    <source>
        <dbReference type="SAM" id="Coils"/>
    </source>
</evidence>
<feature type="transmembrane region" description="Helical" evidence="7">
    <location>
        <begin position="1245"/>
        <end position="1265"/>
    </location>
</feature>
<feature type="transmembrane region" description="Helical" evidence="7">
    <location>
        <begin position="1219"/>
        <end position="1239"/>
    </location>
</feature>
<feature type="compositionally biased region" description="Low complexity" evidence="6">
    <location>
        <begin position="126"/>
        <end position="139"/>
    </location>
</feature>
<evidence type="ECO:0000256" key="4">
    <source>
        <dbReference type="ARBA" id="ARBA00023136"/>
    </source>
</evidence>
<proteinExistence type="predicted"/>
<keyword evidence="4 7" id="KW-0472">Membrane</keyword>